<reference evidence="4 5" key="1">
    <citation type="journal article" date="2015" name="Plant Cell">
        <title>Oil accumulation by the oleaginous diatom Fistulifera solaris as revealed by the genome and transcriptome.</title>
        <authorList>
            <person name="Tanaka T."/>
            <person name="Maeda Y."/>
            <person name="Veluchamy A."/>
            <person name="Tanaka M."/>
            <person name="Abida H."/>
            <person name="Marechal E."/>
            <person name="Bowler C."/>
            <person name="Muto M."/>
            <person name="Sunaga Y."/>
            <person name="Tanaka M."/>
            <person name="Yoshino T."/>
            <person name="Taniguchi T."/>
            <person name="Fukuda Y."/>
            <person name="Nemoto M."/>
            <person name="Matsumoto M."/>
            <person name="Wong P.S."/>
            <person name="Aburatani S."/>
            <person name="Fujibuchi W."/>
        </authorList>
    </citation>
    <scope>NUCLEOTIDE SEQUENCE [LARGE SCALE GENOMIC DNA]</scope>
    <source>
        <strain evidence="4 5">JPCC DA0580</strain>
    </source>
</reference>
<dbReference type="AlphaFoldDB" id="A0A1Z5JQI5"/>
<keyword evidence="5" id="KW-1185">Reference proteome</keyword>
<feature type="compositionally biased region" description="Acidic residues" evidence="3">
    <location>
        <begin position="326"/>
        <end position="347"/>
    </location>
</feature>
<evidence type="ECO:0000313" key="5">
    <source>
        <dbReference type="Proteomes" id="UP000198406"/>
    </source>
</evidence>
<proteinExistence type="predicted"/>
<feature type="region of interest" description="Disordered" evidence="3">
    <location>
        <begin position="211"/>
        <end position="231"/>
    </location>
</feature>
<dbReference type="Gene3D" id="1.25.40.10">
    <property type="entry name" value="Tetratricopeptide repeat domain"/>
    <property type="match status" value="1"/>
</dbReference>
<evidence type="ECO:0000256" key="1">
    <source>
        <dbReference type="ARBA" id="ARBA00022737"/>
    </source>
</evidence>
<dbReference type="SUPFAM" id="SSF48452">
    <property type="entry name" value="TPR-like"/>
    <property type="match status" value="1"/>
</dbReference>
<dbReference type="OrthoDB" id="533763at2759"/>
<dbReference type="InterPro" id="IPR019734">
    <property type="entry name" value="TPR_rpt"/>
</dbReference>
<dbReference type="Proteomes" id="UP000198406">
    <property type="component" value="Unassembled WGS sequence"/>
</dbReference>
<dbReference type="EMBL" id="BDSP01000100">
    <property type="protein sequence ID" value="GAX16041.1"/>
    <property type="molecule type" value="Genomic_DNA"/>
</dbReference>
<organism evidence="4 5">
    <name type="scientific">Fistulifera solaris</name>
    <name type="common">Oleaginous diatom</name>
    <dbReference type="NCBI Taxonomy" id="1519565"/>
    <lineage>
        <taxon>Eukaryota</taxon>
        <taxon>Sar</taxon>
        <taxon>Stramenopiles</taxon>
        <taxon>Ochrophyta</taxon>
        <taxon>Bacillariophyta</taxon>
        <taxon>Bacillariophyceae</taxon>
        <taxon>Bacillariophycidae</taxon>
        <taxon>Naviculales</taxon>
        <taxon>Naviculaceae</taxon>
        <taxon>Fistulifera</taxon>
    </lineage>
</organism>
<keyword evidence="1" id="KW-0677">Repeat</keyword>
<dbReference type="InParanoid" id="A0A1Z5JQI5"/>
<evidence type="ECO:0000256" key="2">
    <source>
        <dbReference type="ARBA" id="ARBA00022803"/>
    </source>
</evidence>
<dbReference type="PANTHER" id="PTHR45883:SF2">
    <property type="entry name" value="HSC70-INTERACTING PROTEIN"/>
    <property type="match status" value="1"/>
</dbReference>
<accession>A0A1Z5JQI5</accession>
<dbReference type="GO" id="GO:0030544">
    <property type="term" value="F:Hsp70 protein binding"/>
    <property type="evidence" value="ECO:0007669"/>
    <property type="project" value="TreeGrafter"/>
</dbReference>
<name>A0A1Z5JQI5_FISSO</name>
<feature type="region of interest" description="Disordered" evidence="3">
    <location>
        <begin position="33"/>
        <end position="84"/>
    </location>
</feature>
<evidence type="ECO:0000256" key="3">
    <source>
        <dbReference type="SAM" id="MobiDB-lite"/>
    </source>
</evidence>
<keyword evidence="2" id="KW-0802">TPR repeat</keyword>
<comment type="caution">
    <text evidence="4">The sequence shown here is derived from an EMBL/GenBank/DDBJ whole genome shotgun (WGS) entry which is preliminary data.</text>
</comment>
<dbReference type="SMART" id="SM00028">
    <property type="entry name" value="TPR"/>
    <property type="match status" value="3"/>
</dbReference>
<protein>
    <submittedName>
        <fullName evidence="4">Suppressor of tumorigenicity protein 13</fullName>
    </submittedName>
</protein>
<sequence length="347" mass="37632">MTPTAVTAALEKLDSSDRELVESYIQSLREKIQQLGGSDDDDVEMNDATPPADDEDFPPLYQPPAEDFDKAAEHKQNAADAKDAKNWDKAVEEYTAAIVAAPPSALVYANRAYCLLQLGRAKAAERDCDAALQENPDSAKALRMRGKARKELGLWEEALKDLSQAQTIDFDEGTVEDLKWLTEKHIEMEKKQAEDRIKEEEKLRKRAEEIKKAQEEAKKKSSTPRTMPGFPGGIPGVPGGMTGNMDFQSMLGGLMSDPELLAAMQNPKVMSAFQGLMTGGGMPDPAKMQELMSDPEVGPVMQKLMAKFGGMGGMGGMGGGGNMGGYDDDGIPDIGEVDDLDDLPDLE</sequence>
<dbReference type="PANTHER" id="PTHR45883">
    <property type="entry name" value="HSC70-INTERACTING PROTEIN"/>
    <property type="match status" value="1"/>
</dbReference>
<gene>
    <name evidence="4" type="ORF">FisN_22Hu101</name>
</gene>
<evidence type="ECO:0000313" key="4">
    <source>
        <dbReference type="EMBL" id="GAX16041.1"/>
    </source>
</evidence>
<feature type="region of interest" description="Disordered" evidence="3">
    <location>
        <begin position="320"/>
        <end position="347"/>
    </location>
</feature>
<feature type="compositionally biased region" description="Basic and acidic residues" evidence="3">
    <location>
        <begin position="67"/>
        <end position="84"/>
    </location>
</feature>
<dbReference type="Gene3D" id="1.10.260.100">
    <property type="match status" value="1"/>
</dbReference>
<dbReference type="InterPro" id="IPR011990">
    <property type="entry name" value="TPR-like_helical_dom_sf"/>
</dbReference>